<evidence type="ECO:0000256" key="4">
    <source>
        <dbReference type="ARBA" id="ARBA00023136"/>
    </source>
</evidence>
<dbReference type="InterPro" id="IPR000873">
    <property type="entry name" value="AMP-dep_synth/lig_dom"/>
</dbReference>
<dbReference type="PANTHER" id="PTHR43767:SF8">
    <property type="entry name" value="LONG-CHAIN-FATTY-ACID--COA LIGASE"/>
    <property type="match status" value="1"/>
</dbReference>
<dbReference type="InterPro" id="IPR045851">
    <property type="entry name" value="AMP-bd_C_sf"/>
</dbReference>
<evidence type="ECO:0000256" key="1">
    <source>
        <dbReference type="ARBA" id="ARBA00004170"/>
    </source>
</evidence>
<evidence type="ECO:0000256" key="3">
    <source>
        <dbReference type="ARBA" id="ARBA00022598"/>
    </source>
</evidence>
<dbReference type="InterPro" id="IPR050237">
    <property type="entry name" value="ATP-dep_AMP-bd_enzyme"/>
</dbReference>
<name>A0ABV2C7T7_9BURK</name>
<dbReference type="GO" id="GO:0016874">
    <property type="term" value="F:ligase activity"/>
    <property type="evidence" value="ECO:0007669"/>
    <property type="project" value="UniProtKB-KW"/>
</dbReference>
<dbReference type="Proteomes" id="UP001548587">
    <property type="component" value="Unassembled WGS sequence"/>
</dbReference>
<dbReference type="Gene3D" id="3.40.50.12780">
    <property type="entry name" value="N-terminal domain of ligase-like"/>
    <property type="match status" value="1"/>
</dbReference>
<dbReference type="CDD" id="cd05936">
    <property type="entry name" value="FC-FACS_FadD_like"/>
    <property type="match status" value="1"/>
</dbReference>
<dbReference type="Gene3D" id="3.30.300.30">
    <property type="match status" value="1"/>
</dbReference>
<keyword evidence="3 10" id="KW-0436">Ligase</keyword>
<dbReference type="PANTHER" id="PTHR43767">
    <property type="entry name" value="LONG-CHAIN-FATTY-ACID--COA LIGASE"/>
    <property type="match status" value="1"/>
</dbReference>
<dbReference type="EC" id="6.2.1.3" evidence="5"/>
<proteinExistence type="predicted"/>
<evidence type="ECO:0000256" key="2">
    <source>
        <dbReference type="ARBA" id="ARBA00005005"/>
    </source>
</evidence>
<reference evidence="10 11" key="1">
    <citation type="submission" date="2024-06" db="EMBL/GenBank/DDBJ databases">
        <title>Burkholderia sola in Mexico.</title>
        <authorList>
            <person name="Estrada P."/>
        </authorList>
    </citation>
    <scope>NUCLEOTIDE SEQUENCE [LARGE SCALE GENOMIC DNA]</scope>
    <source>
        <strain evidence="10 11">CpTa8-5</strain>
    </source>
</reference>
<dbReference type="PROSITE" id="PS00455">
    <property type="entry name" value="AMP_BINDING"/>
    <property type="match status" value="1"/>
</dbReference>
<gene>
    <name evidence="10" type="ORF">ABXL37_12950</name>
</gene>
<accession>A0ABV2C7T7</accession>
<evidence type="ECO:0000259" key="9">
    <source>
        <dbReference type="Pfam" id="PF13193"/>
    </source>
</evidence>
<protein>
    <recommendedName>
        <fullName evidence="6">Long-chain-fatty-acid--CoA ligase</fullName>
        <ecNumber evidence="5">6.2.1.3</ecNumber>
    </recommendedName>
    <alternativeName>
        <fullName evidence="7">Long-chain acyl-CoA synthetase</fullName>
    </alternativeName>
</protein>
<feature type="domain" description="AMP-dependent synthetase/ligase" evidence="8">
    <location>
        <begin position="30"/>
        <end position="421"/>
    </location>
</feature>
<sequence>MDQIWLKSYPPGVPAEIDASPYPSVPDLLDESFRQYRDRTAFVCMGKGITYGELDKLSREFGAWLQSRGLARGARVAIMMPNVLQYPVTIAAVLRAGYTVVNVNPLYTPRELEHQLKDSGAEAIVILENFASTLQAVIANTAVKHVVVASMGDLLGIKGWLVNYVVRNVKKMVPAWQLPSFTRFKAALSEGGRQGFKSQKIGPDDVAFLQYTGGTTGVAKGATLLHRNIVSNVLQAGAWHQPAHDKYPDVKQFVTVVALPLYHVFALTVCGFLTMRTGGMGILIPNPRDIGGMIKELKGYQISTIPAVNTLYNALLNHPEFGQLDLSKLVIANGGGMAIQEGVAKRWYEKTGTAIIEGYGLSETSPVATCNPVTATEYSGTIGLPLPSTEVAIRDDAGNDVALGEPGEICIRGPQVMAGYWNRPDETAKVMFADGFFKTGDVGVMDARGYVKIVDRKKDMILVSGFNVYPNEVEDVVASHPGVFEVAAVGVPDEHSGEAVKLFVVKKDPALTDKDILAYCKERLTGYKRPKLVEFRTELPKTNVGKILRRELRDGRA</sequence>
<evidence type="ECO:0000256" key="6">
    <source>
        <dbReference type="ARBA" id="ARBA00039545"/>
    </source>
</evidence>
<comment type="subcellular location">
    <subcellularLocation>
        <location evidence="1">Membrane</location>
        <topology evidence="1">Peripheral membrane protein</topology>
    </subcellularLocation>
</comment>
<comment type="caution">
    <text evidence="10">The sequence shown here is derived from an EMBL/GenBank/DDBJ whole genome shotgun (WGS) entry which is preliminary data.</text>
</comment>
<dbReference type="RefSeq" id="WP_050013913.1">
    <property type="nucleotide sequence ID" value="NZ_FR989671.1"/>
</dbReference>
<evidence type="ECO:0000256" key="7">
    <source>
        <dbReference type="ARBA" id="ARBA00042773"/>
    </source>
</evidence>
<keyword evidence="11" id="KW-1185">Reference proteome</keyword>
<dbReference type="Pfam" id="PF13193">
    <property type="entry name" value="AMP-binding_C"/>
    <property type="match status" value="1"/>
</dbReference>
<dbReference type="NCBIfam" id="NF005463">
    <property type="entry name" value="PRK07059.1"/>
    <property type="match status" value="1"/>
</dbReference>
<comment type="pathway">
    <text evidence="2">Lipid metabolism; fatty acid beta-oxidation.</text>
</comment>
<evidence type="ECO:0000313" key="11">
    <source>
        <dbReference type="Proteomes" id="UP001548587"/>
    </source>
</evidence>
<keyword evidence="4" id="KW-0472">Membrane</keyword>
<dbReference type="InterPro" id="IPR025110">
    <property type="entry name" value="AMP-bd_C"/>
</dbReference>
<organism evidence="10 11">
    <name type="scientific">Burkholderia sola</name>
    <dbReference type="NCBI Taxonomy" id="2843302"/>
    <lineage>
        <taxon>Bacteria</taxon>
        <taxon>Pseudomonadati</taxon>
        <taxon>Pseudomonadota</taxon>
        <taxon>Betaproteobacteria</taxon>
        <taxon>Burkholderiales</taxon>
        <taxon>Burkholderiaceae</taxon>
        <taxon>Burkholderia</taxon>
        <taxon>Burkholderia cepacia complex</taxon>
    </lineage>
</organism>
<evidence type="ECO:0000259" key="8">
    <source>
        <dbReference type="Pfam" id="PF00501"/>
    </source>
</evidence>
<dbReference type="InterPro" id="IPR020845">
    <property type="entry name" value="AMP-binding_CS"/>
</dbReference>
<dbReference type="EMBL" id="JBEWCH010000007">
    <property type="protein sequence ID" value="MET1475161.1"/>
    <property type="molecule type" value="Genomic_DNA"/>
</dbReference>
<dbReference type="InterPro" id="IPR042099">
    <property type="entry name" value="ANL_N_sf"/>
</dbReference>
<evidence type="ECO:0000313" key="10">
    <source>
        <dbReference type="EMBL" id="MET1475161.1"/>
    </source>
</evidence>
<feature type="domain" description="AMP-binding enzyme C-terminal" evidence="9">
    <location>
        <begin position="472"/>
        <end position="546"/>
    </location>
</feature>
<dbReference type="SUPFAM" id="SSF56801">
    <property type="entry name" value="Acetyl-CoA synthetase-like"/>
    <property type="match status" value="1"/>
</dbReference>
<evidence type="ECO:0000256" key="5">
    <source>
        <dbReference type="ARBA" id="ARBA00026121"/>
    </source>
</evidence>
<dbReference type="Pfam" id="PF00501">
    <property type="entry name" value="AMP-binding"/>
    <property type="match status" value="1"/>
</dbReference>